<dbReference type="Pfam" id="PF00440">
    <property type="entry name" value="TetR_N"/>
    <property type="match status" value="1"/>
</dbReference>
<dbReference type="EMBL" id="JAPWGY010000011">
    <property type="protein sequence ID" value="MCZ4282816.1"/>
    <property type="molecule type" value="Genomic_DNA"/>
</dbReference>
<feature type="DNA-binding region" description="H-T-H motif" evidence="7 8">
    <location>
        <begin position="31"/>
        <end position="50"/>
    </location>
</feature>
<dbReference type="NCBIfam" id="TIGR03384">
    <property type="entry name" value="betaine_BetI"/>
    <property type="match status" value="1"/>
</dbReference>
<dbReference type="PANTHER" id="PTHR30055">
    <property type="entry name" value="HTH-TYPE TRANSCRIPTIONAL REGULATOR RUTR"/>
    <property type="match status" value="1"/>
</dbReference>
<comment type="caution">
    <text evidence="10">The sequence shown here is derived from an EMBL/GenBank/DDBJ whole genome shotgun (WGS) entry which is preliminary data.</text>
</comment>
<keyword evidence="2 7" id="KW-0678">Repressor</keyword>
<dbReference type="NCBIfam" id="NF001978">
    <property type="entry name" value="PRK00767.1"/>
    <property type="match status" value="1"/>
</dbReference>
<dbReference type="InterPro" id="IPR039538">
    <property type="entry name" value="BetI_C"/>
</dbReference>
<dbReference type="InterPro" id="IPR001647">
    <property type="entry name" value="HTH_TetR"/>
</dbReference>
<evidence type="ECO:0000256" key="2">
    <source>
        <dbReference type="ARBA" id="ARBA00022491"/>
    </source>
</evidence>
<evidence type="ECO:0000256" key="4">
    <source>
        <dbReference type="ARBA" id="ARBA00023125"/>
    </source>
</evidence>
<evidence type="ECO:0000256" key="6">
    <source>
        <dbReference type="ARBA" id="ARBA00024936"/>
    </source>
</evidence>
<keyword evidence="11" id="KW-1185">Reference proteome</keyword>
<evidence type="ECO:0000256" key="7">
    <source>
        <dbReference type="HAMAP-Rule" id="MF_00768"/>
    </source>
</evidence>
<dbReference type="InterPro" id="IPR009057">
    <property type="entry name" value="Homeodomain-like_sf"/>
</dbReference>
<comment type="pathway">
    <text evidence="1 7">Amine and polyamine biosynthesis; betaine biosynthesis via choline pathway [regulation].</text>
</comment>
<dbReference type="PRINTS" id="PR00455">
    <property type="entry name" value="HTHTETR"/>
</dbReference>
<gene>
    <name evidence="7 10" type="primary">betI</name>
    <name evidence="10" type="ORF">O4H49_18675</name>
</gene>
<dbReference type="SUPFAM" id="SSF46689">
    <property type="entry name" value="Homeodomain-like"/>
    <property type="match status" value="1"/>
</dbReference>
<name>A0ABT4LP44_9PROT</name>
<reference evidence="10" key="1">
    <citation type="submission" date="2022-12" db="EMBL/GenBank/DDBJ databases">
        <title>Bacterial isolates from different developmental stages of Nematostella vectensis.</title>
        <authorList>
            <person name="Fraune S."/>
        </authorList>
    </citation>
    <scope>NUCLEOTIDE SEQUENCE</scope>
    <source>
        <strain evidence="10">G21630-S1</strain>
    </source>
</reference>
<keyword evidence="4 7" id="KW-0238">DNA-binding</keyword>
<dbReference type="RefSeq" id="WP_269424960.1">
    <property type="nucleotide sequence ID" value="NZ_JAPWGY010000011.1"/>
</dbReference>
<sequence>MPKVGMEEIRKTQLIEATIALIHEEGFTNASISKISKRAGLSSGIVAHYFDDKSGLLTATLQHLMRQLGEETSIRLAKAKTPIERLLAVVYSNFAQDQFKPGVVDVWLAFWALVPTSPELARLHRINERRMHSNFQHALKPLLPAKMVRSTATGLAAMVEGLWIRCALTAGGVTPKEAISIMESYINSQILVFQDTTGKTRTSTDRLFTE</sequence>
<evidence type="ECO:0000256" key="3">
    <source>
        <dbReference type="ARBA" id="ARBA00023015"/>
    </source>
</evidence>
<evidence type="ECO:0000313" key="11">
    <source>
        <dbReference type="Proteomes" id="UP001069802"/>
    </source>
</evidence>
<dbReference type="SUPFAM" id="SSF48498">
    <property type="entry name" value="Tetracyclin repressor-like, C-terminal domain"/>
    <property type="match status" value="1"/>
</dbReference>
<protein>
    <recommendedName>
        <fullName evidence="7">HTH-type transcriptional regulator BetI</fullName>
    </recommendedName>
</protein>
<dbReference type="HAMAP" id="MF_00768">
    <property type="entry name" value="HTH_type_BetI"/>
    <property type="match status" value="1"/>
</dbReference>
<dbReference type="InterPro" id="IPR036271">
    <property type="entry name" value="Tet_transcr_reg_TetR-rel_C_sf"/>
</dbReference>
<proteinExistence type="inferred from homology"/>
<keyword evidence="5 7" id="KW-0804">Transcription</keyword>
<evidence type="ECO:0000256" key="1">
    <source>
        <dbReference type="ARBA" id="ARBA00004719"/>
    </source>
</evidence>
<dbReference type="PANTHER" id="PTHR30055:SF234">
    <property type="entry name" value="HTH-TYPE TRANSCRIPTIONAL REGULATOR BETI"/>
    <property type="match status" value="1"/>
</dbReference>
<dbReference type="Gene3D" id="1.10.357.10">
    <property type="entry name" value="Tetracycline Repressor, domain 2"/>
    <property type="match status" value="1"/>
</dbReference>
<dbReference type="PROSITE" id="PS50977">
    <property type="entry name" value="HTH_TETR_2"/>
    <property type="match status" value="1"/>
</dbReference>
<evidence type="ECO:0000256" key="8">
    <source>
        <dbReference type="PROSITE-ProRule" id="PRU00335"/>
    </source>
</evidence>
<comment type="function">
    <text evidence="7">Repressor involved in choline regulation of the bet genes.</text>
</comment>
<dbReference type="Proteomes" id="UP001069802">
    <property type="component" value="Unassembled WGS sequence"/>
</dbReference>
<keyword evidence="3 7" id="KW-0805">Transcription regulation</keyword>
<organism evidence="10 11">
    <name type="scientific">Kiloniella laminariae</name>
    <dbReference type="NCBI Taxonomy" id="454162"/>
    <lineage>
        <taxon>Bacteria</taxon>
        <taxon>Pseudomonadati</taxon>
        <taxon>Pseudomonadota</taxon>
        <taxon>Alphaproteobacteria</taxon>
        <taxon>Rhodospirillales</taxon>
        <taxon>Kiloniellaceae</taxon>
        <taxon>Kiloniella</taxon>
    </lineage>
</organism>
<dbReference type="InterPro" id="IPR050109">
    <property type="entry name" value="HTH-type_TetR-like_transc_reg"/>
</dbReference>
<evidence type="ECO:0000313" key="10">
    <source>
        <dbReference type="EMBL" id="MCZ4282816.1"/>
    </source>
</evidence>
<dbReference type="InterPro" id="IPR017757">
    <property type="entry name" value="Tscrpt_rep_BetI"/>
</dbReference>
<feature type="domain" description="HTH tetR-type" evidence="9">
    <location>
        <begin position="8"/>
        <end position="68"/>
    </location>
</feature>
<comment type="function">
    <text evidence="6">Repressor involved in the biosynthesis of the osmoprotectant glycine betaine. It represses transcription of the choline transporter BetT and the genes of BetAB involved in the synthesis of glycine betaine.</text>
</comment>
<evidence type="ECO:0000259" key="9">
    <source>
        <dbReference type="PROSITE" id="PS50977"/>
    </source>
</evidence>
<dbReference type="Pfam" id="PF13977">
    <property type="entry name" value="TetR_C_6"/>
    <property type="match status" value="1"/>
</dbReference>
<evidence type="ECO:0000256" key="5">
    <source>
        <dbReference type="ARBA" id="ARBA00023163"/>
    </source>
</evidence>
<accession>A0ABT4LP44</accession>